<proteinExistence type="predicted"/>
<dbReference type="Gene3D" id="3.40.50.2000">
    <property type="entry name" value="Glycogen Phosphorylase B"/>
    <property type="match status" value="1"/>
</dbReference>
<reference evidence="1 2" key="1">
    <citation type="submission" date="2016-11" db="EMBL/GenBank/DDBJ databases">
        <authorList>
            <person name="Jaros S."/>
            <person name="Januszkiewicz K."/>
            <person name="Wedrychowicz H."/>
        </authorList>
    </citation>
    <scope>NUCLEOTIDE SEQUENCE [LARGE SCALE GENOMIC DNA]</scope>
    <source>
        <strain evidence="1 2">KHT3</strain>
    </source>
</reference>
<gene>
    <name evidence="1" type="ORF">SAMN05216463_11180</name>
</gene>
<evidence type="ECO:0000313" key="2">
    <source>
        <dbReference type="Proteomes" id="UP000184130"/>
    </source>
</evidence>
<dbReference type="EMBL" id="FRBD01000011">
    <property type="protein sequence ID" value="SHK75464.1"/>
    <property type="molecule type" value="Genomic_DNA"/>
</dbReference>
<evidence type="ECO:0000313" key="1">
    <source>
        <dbReference type="EMBL" id="SHK75464.1"/>
    </source>
</evidence>
<dbReference type="Proteomes" id="UP000184130">
    <property type="component" value="Unassembled WGS sequence"/>
</dbReference>
<dbReference type="AlphaFoldDB" id="A0A1M6V217"/>
<accession>A0A1M6V217</accession>
<dbReference type="SUPFAM" id="SSF53756">
    <property type="entry name" value="UDP-Glycosyltransferase/glycogen phosphorylase"/>
    <property type="match status" value="1"/>
</dbReference>
<name>A0A1M6V217_XYLRU</name>
<protein>
    <submittedName>
        <fullName evidence="1">Uncharacterized protein</fullName>
    </submittedName>
</protein>
<sequence>MKTKVVFITNILRQPRCIRRIQDFINRGYGVKVYGFDRGGDSRALPPFAHECIGVVSSETSYLKRLFIIWGGISKVIRKEGKGCLYYLFSLDNAIVARLACRNIKYIYEISDLMELTINNKFLSRLLARMNRETVKHAILSVYTSEGFVQFLNPKGADPKKSVVLPNKLNASCRNKLLAKESPADMNHIRFGFVGAIRTETTYNLIKAIGECGKHEVHLYGIFTDENNGRYSIRSLVGQYKNVIYHGPFRNPDDLPKIYSQIDIVLCYYKSSENDLYLEPNKLYEAIYFDCPIIVADDTFVGGRVRQLHVGYTIERGDAASLNDFITSINQADFDEKVAAIKAISKDDCIDNPQLLFDRLKSIQPFVV</sequence>
<organism evidence="1 2">
    <name type="scientific">Xylanibacter ruminicola</name>
    <name type="common">Prevotella ruminicola</name>
    <dbReference type="NCBI Taxonomy" id="839"/>
    <lineage>
        <taxon>Bacteria</taxon>
        <taxon>Pseudomonadati</taxon>
        <taxon>Bacteroidota</taxon>
        <taxon>Bacteroidia</taxon>
        <taxon>Bacteroidales</taxon>
        <taxon>Prevotellaceae</taxon>
        <taxon>Xylanibacter</taxon>
    </lineage>
</organism>